<dbReference type="SMART" id="SM00636">
    <property type="entry name" value="Glyco_18"/>
    <property type="match status" value="1"/>
</dbReference>
<dbReference type="GO" id="GO:0008843">
    <property type="term" value="F:endochitinase activity"/>
    <property type="evidence" value="ECO:0007669"/>
    <property type="project" value="UniProtKB-EC"/>
</dbReference>
<gene>
    <name evidence="12" type="ORF">FFLO_04019</name>
</gene>
<sequence>MIVNTALVLATLTSFGSVLATPQAAYQPFPPSVGPPQAPLGNCDTPQRVVGGYIASWAAYEPKWYLSDVPYQDLTHLWYSFIYLRTDGGIEVGDPDIDLYGLTDEEKEKIVSNLDTRPPPEDNPPQAPLNSTLQPGIPFDPPVGKNQTENIGLKWLRDHKNVTGDTKVMVALGGWTWSHNFAAVAANETKRGVFAESVKGFLNEWKLDGIDIDWEYPTDPRVNGTLEDKENFVLLMKELRASIGPEKVISLAVSASTIISPEKNNQSLIQAGIDVKLADYVDMFNVMGYDFAGYWSEVVTHDAPLYGNISVSAAIAQFKEIGIPASKLNLGIPAYGYMFYNTDGTGMGGNMSTEGNRIQGTWDTAENNMSWTGNFDYSHIQQAFANNSDWTYQFDNATAGSWLWNKEKNLVLTYDSAEAVQVKSDYAEAEGLGGMFVWELSNDRAGDLVSVMAGVVEQPEAPETSSIPSEKTSTVSNWGPVQTGSSSPHYRRSRARRAGRV</sequence>
<evidence type="ECO:0000313" key="13">
    <source>
        <dbReference type="Proteomes" id="UP000812966"/>
    </source>
</evidence>
<dbReference type="AlphaFoldDB" id="A0A8K0NQA2"/>
<dbReference type="InterPro" id="IPR001579">
    <property type="entry name" value="Glyco_hydro_18_chit_AS"/>
</dbReference>
<evidence type="ECO:0000259" key="11">
    <source>
        <dbReference type="PROSITE" id="PS51910"/>
    </source>
</evidence>
<dbReference type="Proteomes" id="UP000812966">
    <property type="component" value="Unassembled WGS sequence"/>
</dbReference>
<feature type="chain" id="PRO_5035423048" description="GH18 domain-containing protein" evidence="10">
    <location>
        <begin position="21"/>
        <end position="501"/>
    </location>
</feature>
<keyword evidence="3" id="KW-0146">Chitin degradation</keyword>
<dbReference type="GO" id="GO:0008061">
    <property type="term" value="F:chitin binding"/>
    <property type="evidence" value="ECO:0007669"/>
    <property type="project" value="InterPro"/>
</dbReference>
<evidence type="ECO:0000313" key="12">
    <source>
        <dbReference type="EMBL" id="KAG7531951.1"/>
    </source>
</evidence>
<comment type="caution">
    <text evidence="12">The sequence shown here is derived from an EMBL/GenBank/DDBJ whole genome shotgun (WGS) entry which is preliminary data.</text>
</comment>
<feature type="region of interest" description="Disordered" evidence="9">
    <location>
        <begin position="113"/>
        <end position="141"/>
    </location>
</feature>
<dbReference type="GO" id="GO:0000272">
    <property type="term" value="P:polysaccharide catabolic process"/>
    <property type="evidence" value="ECO:0007669"/>
    <property type="project" value="UniProtKB-KW"/>
</dbReference>
<dbReference type="InterPro" id="IPR029070">
    <property type="entry name" value="Chitinase_insertion_sf"/>
</dbReference>
<keyword evidence="6" id="KW-0624">Polysaccharide degradation</keyword>
<evidence type="ECO:0000256" key="4">
    <source>
        <dbReference type="ARBA" id="ARBA00023277"/>
    </source>
</evidence>
<dbReference type="PROSITE" id="PS01095">
    <property type="entry name" value="GH18_1"/>
    <property type="match status" value="1"/>
</dbReference>
<comment type="similarity">
    <text evidence="8">Belongs to the glycosyl hydrolase 18 family.</text>
</comment>
<dbReference type="GO" id="GO:0006032">
    <property type="term" value="P:chitin catabolic process"/>
    <property type="evidence" value="ECO:0007669"/>
    <property type="project" value="UniProtKB-KW"/>
</dbReference>
<dbReference type="PANTHER" id="PTHR11177:SF317">
    <property type="entry name" value="CHITINASE 12-RELATED"/>
    <property type="match status" value="1"/>
</dbReference>
<dbReference type="InterPro" id="IPR017853">
    <property type="entry name" value="GH"/>
</dbReference>
<evidence type="ECO:0000256" key="1">
    <source>
        <dbReference type="ARBA" id="ARBA00000822"/>
    </source>
</evidence>
<evidence type="ECO:0000256" key="3">
    <source>
        <dbReference type="ARBA" id="ARBA00023024"/>
    </source>
</evidence>
<keyword evidence="5 7" id="KW-0326">Glycosidase</keyword>
<keyword evidence="13" id="KW-1185">Reference proteome</keyword>
<feature type="region of interest" description="Disordered" evidence="9">
    <location>
        <begin position="459"/>
        <end position="501"/>
    </location>
</feature>
<dbReference type="InterPro" id="IPR050314">
    <property type="entry name" value="Glycosyl_Hydrlase_18"/>
</dbReference>
<dbReference type="PROSITE" id="PS51910">
    <property type="entry name" value="GH18_2"/>
    <property type="match status" value="1"/>
</dbReference>
<keyword evidence="2 7" id="KW-0378">Hydrolase</keyword>
<keyword evidence="10" id="KW-0732">Signal</keyword>
<evidence type="ECO:0000256" key="10">
    <source>
        <dbReference type="SAM" id="SignalP"/>
    </source>
</evidence>
<feature type="compositionally biased region" description="Polar residues" evidence="9">
    <location>
        <begin position="463"/>
        <end position="488"/>
    </location>
</feature>
<proteinExistence type="inferred from homology"/>
<name>A0A8K0NQA2_9TREE</name>
<reference evidence="12" key="1">
    <citation type="submission" date="2020-04" db="EMBL/GenBank/DDBJ databases">
        <title>Analysis of mating type loci in Filobasidium floriforme.</title>
        <authorList>
            <person name="Nowrousian M."/>
        </authorList>
    </citation>
    <scope>NUCLEOTIDE SEQUENCE</scope>
    <source>
        <strain evidence="12">CBS 6242</strain>
    </source>
</reference>
<dbReference type="InterPro" id="IPR001223">
    <property type="entry name" value="Glyco_hydro18_cat"/>
</dbReference>
<dbReference type="SUPFAM" id="SSF51445">
    <property type="entry name" value="(Trans)glycosidases"/>
    <property type="match status" value="1"/>
</dbReference>
<feature type="compositionally biased region" description="Basic residues" evidence="9">
    <location>
        <begin position="489"/>
        <end position="501"/>
    </location>
</feature>
<accession>A0A8K0NQA2</accession>
<dbReference type="Gene3D" id="3.20.20.80">
    <property type="entry name" value="Glycosidases"/>
    <property type="match status" value="1"/>
</dbReference>
<evidence type="ECO:0000256" key="8">
    <source>
        <dbReference type="RuleBase" id="RU004453"/>
    </source>
</evidence>
<evidence type="ECO:0000256" key="7">
    <source>
        <dbReference type="RuleBase" id="RU000489"/>
    </source>
</evidence>
<dbReference type="InterPro" id="IPR011583">
    <property type="entry name" value="Chitinase_II/V-like_cat"/>
</dbReference>
<feature type="signal peptide" evidence="10">
    <location>
        <begin position="1"/>
        <end position="20"/>
    </location>
</feature>
<comment type="catalytic activity">
    <reaction evidence="1">
        <text>Random endo-hydrolysis of N-acetyl-beta-D-glucosaminide (1-&gt;4)-beta-linkages in chitin and chitodextrins.</text>
        <dbReference type="EC" id="3.2.1.14"/>
    </reaction>
</comment>
<evidence type="ECO:0000256" key="5">
    <source>
        <dbReference type="ARBA" id="ARBA00023295"/>
    </source>
</evidence>
<protein>
    <recommendedName>
        <fullName evidence="11">GH18 domain-containing protein</fullName>
    </recommendedName>
</protein>
<dbReference type="EMBL" id="JABELV010000079">
    <property type="protein sequence ID" value="KAG7531951.1"/>
    <property type="molecule type" value="Genomic_DNA"/>
</dbReference>
<feature type="domain" description="GH18" evidence="11">
    <location>
        <begin position="48"/>
        <end position="459"/>
    </location>
</feature>
<organism evidence="12 13">
    <name type="scientific">Filobasidium floriforme</name>
    <dbReference type="NCBI Taxonomy" id="5210"/>
    <lineage>
        <taxon>Eukaryota</taxon>
        <taxon>Fungi</taxon>
        <taxon>Dikarya</taxon>
        <taxon>Basidiomycota</taxon>
        <taxon>Agaricomycotina</taxon>
        <taxon>Tremellomycetes</taxon>
        <taxon>Filobasidiales</taxon>
        <taxon>Filobasidiaceae</taxon>
        <taxon>Filobasidium</taxon>
    </lineage>
</organism>
<dbReference type="SUPFAM" id="SSF54556">
    <property type="entry name" value="Chitinase insertion domain"/>
    <property type="match status" value="1"/>
</dbReference>
<keyword evidence="4" id="KW-0119">Carbohydrate metabolism</keyword>
<evidence type="ECO:0000256" key="6">
    <source>
        <dbReference type="ARBA" id="ARBA00023326"/>
    </source>
</evidence>
<evidence type="ECO:0000256" key="9">
    <source>
        <dbReference type="SAM" id="MobiDB-lite"/>
    </source>
</evidence>
<dbReference type="Gene3D" id="3.10.50.10">
    <property type="match status" value="1"/>
</dbReference>
<dbReference type="PANTHER" id="PTHR11177">
    <property type="entry name" value="CHITINASE"/>
    <property type="match status" value="1"/>
</dbReference>
<evidence type="ECO:0000256" key="2">
    <source>
        <dbReference type="ARBA" id="ARBA00022801"/>
    </source>
</evidence>
<dbReference type="Pfam" id="PF00704">
    <property type="entry name" value="Glyco_hydro_18"/>
    <property type="match status" value="1"/>
</dbReference>